<dbReference type="KEGG" id="ftj:FTUN_2310"/>
<dbReference type="RefSeq" id="WP_171470705.1">
    <property type="nucleotide sequence ID" value="NZ_CP053452.2"/>
</dbReference>
<dbReference type="Proteomes" id="UP000503447">
    <property type="component" value="Chromosome"/>
</dbReference>
<evidence type="ECO:0000313" key="3">
    <source>
        <dbReference type="Proteomes" id="UP000503447"/>
    </source>
</evidence>
<feature type="compositionally biased region" description="Basic and acidic residues" evidence="1">
    <location>
        <begin position="126"/>
        <end position="137"/>
    </location>
</feature>
<dbReference type="EMBL" id="CP053452">
    <property type="protein sequence ID" value="QJW94787.1"/>
    <property type="molecule type" value="Genomic_DNA"/>
</dbReference>
<sequence>MTTFAKIGANKCNSQLSTGPRTIAGTAGVAQNAIKHGIFAAVPVPPGESADDREAHRAGVVVALTPVGLLEVNRAERAALVLWRLQRMARYEAETVAAAIEDVDVPPLPPPKDLDPPLFPAPRQKTRADQPRDTREELRTAGREMAKVGPARDAFRTVMEGPADTVVPFAVAESTLWPRVRGPRRPRTCPPTHRRSIARRTCGRSA</sequence>
<proteinExistence type="predicted"/>
<feature type="region of interest" description="Disordered" evidence="1">
    <location>
        <begin position="181"/>
        <end position="206"/>
    </location>
</feature>
<keyword evidence="3" id="KW-1185">Reference proteome</keyword>
<evidence type="ECO:0000313" key="2">
    <source>
        <dbReference type="EMBL" id="QJW94787.1"/>
    </source>
</evidence>
<organism evidence="2 3">
    <name type="scientific">Frigoriglobus tundricola</name>
    <dbReference type="NCBI Taxonomy" id="2774151"/>
    <lineage>
        <taxon>Bacteria</taxon>
        <taxon>Pseudomonadati</taxon>
        <taxon>Planctomycetota</taxon>
        <taxon>Planctomycetia</taxon>
        <taxon>Gemmatales</taxon>
        <taxon>Gemmataceae</taxon>
        <taxon>Frigoriglobus</taxon>
    </lineage>
</organism>
<protein>
    <submittedName>
        <fullName evidence="2">Uncharacterized protein</fullName>
    </submittedName>
</protein>
<dbReference type="AlphaFoldDB" id="A0A6M5YL92"/>
<evidence type="ECO:0000256" key="1">
    <source>
        <dbReference type="SAM" id="MobiDB-lite"/>
    </source>
</evidence>
<accession>A0A6M5YL92</accession>
<name>A0A6M5YL92_9BACT</name>
<gene>
    <name evidence="2" type="ORF">FTUN_2310</name>
</gene>
<reference evidence="3" key="1">
    <citation type="submission" date="2020-05" db="EMBL/GenBank/DDBJ databases">
        <title>Frigoriglobus tundricola gen. nov., sp. nov., a psychrotolerant cellulolytic planctomycete of the family Gemmataceae with two divergent copies of 16S rRNA gene.</title>
        <authorList>
            <person name="Kulichevskaya I.S."/>
            <person name="Ivanova A.A."/>
            <person name="Naumoff D.G."/>
            <person name="Beletsky A.V."/>
            <person name="Rijpstra W.I.C."/>
            <person name="Sinninghe Damste J.S."/>
            <person name="Mardanov A.V."/>
            <person name="Ravin N.V."/>
            <person name="Dedysh S.N."/>
        </authorList>
    </citation>
    <scope>NUCLEOTIDE SEQUENCE [LARGE SCALE GENOMIC DNA]</scope>
    <source>
        <strain evidence="3">PL17</strain>
    </source>
</reference>
<feature type="region of interest" description="Disordered" evidence="1">
    <location>
        <begin position="103"/>
        <end position="137"/>
    </location>
</feature>